<accession>A0A6C7EDV0</accession>
<dbReference type="RefSeq" id="WP_015442055.1">
    <property type="nucleotide sequence ID" value="NC_020520.1"/>
</dbReference>
<evidence type="ECO:0000256" key="7">
    <source>
        <dbReference type="ARBA" id="ARBA00023136"/>
    </source>
</evidence>
<dbReference type="Proteomes" id="UP000011863">
    <property type="component" value="Chromosome"/>
</dbReference>
<evidence type="ECO:0000313" key="10">
    <source>
        <dbReference type="Proteomes" id="UP000011863"/>
    </source>
</evidence>
<organism evidence="9 10">
    <name type="scientific">Ilumatobacter coccineus (strain NBRC 103263 / KCTC 29153 / YM16-304)</name>
    <dbReference type="NCBI Taxonomy" id="1313172"/>
    <lineage>
        <taxon>Bacteria</taxon>
        <taxon>Bacillati</taxon>
        <taxon>Actinomycetota</taxon>
        <taxon>Acidimicrobiia</taxon>
        <taxon>Acidimicrobiales</taxon>
        <taxon>Ilumatobacteraceae</taxon>
        <taxon>Ilumatobacter</taxon>
    </lineage>
</organism>
<feature type="transmembrane region" description="Helical" evidence="8">
    <location>
        <begin position="44"/>
        <end position="67"/>
    </location>
</feature>
<dbReference type="KEGG" id="aym:YM304_24940"/>
<keyword evidence="7 8" id="KW-0472">Membrane</keyword>
<gene>
    <name evidence="9" type="ORF">YM304_24940</name>
</gene>
<evidence type="ECO:0000256" key="2">
    <source>
        <dbReference type="ARBA" id="ARBA00010199"/>
    </source>
</evidence>
<evidence type="ECO:0000256" key="8">
    <source>
        <dbReference type="SAM" id="Phobius"/>
    </source>
</evidence>
<evidence type="ECO:0000256" key="3">
    <source>
        <dbReference type="ARBA" id="ARBA00022448"/>
    </source>
</evidence>
<sequence>MQLIETDVDRRILKLAVPAFGALAAEPLYRLVDTAIVGRLGKEQLGGVAVAVSVLSLVIAGSNFLAYGTTQRVANRLGADDRRGAADVGVQAFWLALLIGVVATPLLVLLAEPLTRLLGADDDVLAFATTYLRISALGVPFVVAGLAAQGTQRGASDYRTSLVVLVAANVLNAGIEVVLVFGFDLGVAGAAWSTVVAQVFAGLALWWRTRPHTASAGTRRPLWSEMLPLLAAGRHLLLRVGAMLMVFTGATSLAARIDDATLAAHSIAVTMFLFLALTLDALAVPAQTLVAEELGKGGPGADEVSRRAVRLSVFIGIGLAIVLAAASPLVSRIFSNEGDVTSRATVALLFLAVMMIPGSVAFATDGSLIGAGDYEFLGRAALGYLLAVIPIAAAVVVVDGLGIAGIWLGLLVWMTLRAAVNHRRAGLVLPAPAVAQ</sequence>
<dbReference type="EMBL" id="AP012057">
    <property type="protein sequence ID" value="BAN02808.1"/>
    <property type="molecule type" value="Genomic_DNA"/>
</dbReference>
<feature type="transmembrane region" description="Helical" evidence="8">
    <location>
        <begin position="311"/>
        <end position="334"/>
    </location>
</feature>
<feature type="transmembrane region" description="Helical" evidence="8">
    <location>
        <begin position="346"/>
        <end position="364"/>
    </location>
</feature>
<dbReference type="GO" id="GO:0042910">
    <property type="term" value="F:xenobiotic transmembrane transporter activity"/>
    <property type="evidence" value="ECO:0007669"/>
    <property type="project" value="InterPro"/>
</dbReference>
<feature type="transmembrane region" description="Helical" evidence="8">
    <location>
        <begin position="88"/>
        <end position="111"/>
    </location>
</feature>
<dbReference type="OrthoDB" id="5242355at2"/>
<feature type="transmembrane region" description="Helical" evidence="8">
    <location>
        <begin position="131"/>
        <end position="150"/>
    </location>
</feature>
<keyword evidence="6 8" id="KW-1133">Transmembrane helix</keyword>
<evidence type="ECO:0000256" key="4">
    <source>
        <dbReference type="ARBA" id="ARBA00022475"/>
    </source>
</evidence>
<dbReference type="InterPro" id="IPR002528">
    <property type="entry name" value="MATE_fam"/>
</dbReference>
<dbReference type="AlphaFoldDB" id="A0A6C7EDV0"/>
<keyword evidence="3" id="KW-0813">Transport</keyword>
<dbReference type="PANTHER" id="PTHR42893:SF46">
    <property type="entry name" value="PROTEIN DETOXIFICATION 44, CHLOROPLASTIC"/>
    <property type="match status" value="1"/>
</dbReference>
<comment type="similarity">
    <text evidence="2">Belongs to the multi antimicrobial extrusion (MATE) (TC 2.A.66.1) family.</text>
</comment>
<protein>
    <submittedName>
        <fullName evidence="9">Putative MatE family transporter</fullName>
    </submittedName>
</protein>
<dbReference type="PANTHER" id="PTHR42893">
    <property type="entry name" value="PROTEIN DETOXIFICATION 44, CHLOROPLASTIC-RELATED"/>
    <property type="match status" value="1"/>
</dbReference>
<feature type="transmembrane region" description="Helical" evidence="8">
    <location>
        <begin position="236"/>
        <end position="255"/>
    </location>
</feature>
<dbReference type="InterPro" id="IPR044644">
    <property type="entry name" value="DinF-like"/>
</dbReference>
<name>A0A6C7EDV0_ILUCY</name>
<feature type="transmembrane region" description="Helical" evidence="8">
    <location>
        <begin position="267"/>
        <end position="290"/>
    </location>
</feature>
<evidence type="ECO:0000256" key="6">
    <source>
        <dbReference type="ARBA" id="ARBA00022989"/>
    </source>
</evidence>
<feature type="transmembrane region" description="Helical" evidence="8">
    <location>
        <begin position="376"/>
        <end position="395"/>
    </location>
</feature>
<feature type="transmembrane region" description="Helical" evidence="8">
    <location>
        <begin position="12"/>
        <end position="32"/>
    </location>
</feature>
<keyword evidence="10" id="KW-1185">Reference proteome</keyword>
<evidence type="ECO:0000313" key="9">
    <source>
        <dbReference type="EMBL" id="BAN02808.1"/>
    </source>
</evidence>
<dbReference type="CDD" id="cd13136">
    <property type="entry name" value="MATE_DinF_like"/>
    <property type="match status" value="1"/>
</dbReference>
<keyword evidence="4" id="KW-1003">Cell membrane</keyword>
<feature type="transmembrane region" description="Helical" evidence="8">
    <location>
        <begin position="401"/>
        <end position="420"/>
    </location>
</feature>
<feature type="transmembrane region" description="Helical" evidence="8">
    <location>
        <begin position="162"/>
        <end position="183"/>
    </location>
</feature>
<dbReference type="PIRSF" id="PIRSF006603">
    <property type="entry name" value="DinF"/>
    <property type="match status" value="1"/>
</dbReference>
<proteinExistence type="inferred from homology"/>
<dbReference type="NCBIfam" id="TIGR00797">
    <property type="entry name" value="matE"/>
    <property type="match status" value="1"/>
</dbReference>
<evidence type="ECO:0000256" key="5">
    <source>
        <dbReference type="ARBA" id="ARBA00022692"/>
    </source>
</evidence>
<comment type="subcellular location">
    <subcellularLocation>
        <location evidence="1">Cell membrane</location>
        <topology evidence="1">Multi-pass membrane protein</topology>
    </subcellularLocation>
</comment>
<dbReference type="Pfam" id="PF01554">
    <property type="entry name" value="MatE"/>
    <property type="match status" value="2"/>
</dbReference>
<reference evidence="9 10" key="1">
    <citation type="journal article" date="2013" name="Int. J. Syst. Evol. Microbiol.">
        <title>Ilumatobacter nonamiense sp. nov. and Ilumatobacter coccineum sp. nov., isolated from seashore sand.</title>
        <authorList>
            <person name="Matsumoto A."/>
            <person name="Kasai H."/>
            <person name="Matsuo Y."/>
            <person name="Shizuri Y."/>
            <person name="Ichikawa N."/>
            <person name="Fujita N."/>
            <person name="Omura S."/>
            <person name="Takahashi Y."/>
        </authorList>
    </citation>
    <scope>NUCLEOTIDE SEQUENCE [LARGE SCALE GENOMIC DNA]</scope>
    <source>
        <strain evidence="10">NBRC 103263 / KCTC 29153 / YM16-304</strain>
    </source>
</reference>
<dbReference type="InterPro" id="IPR048279">
    <property type="entry name" value="MdtK-like"/>
</dbReference>
<keyword evidence="5 8" id="KW-0812">Transmembrane</keyword>
<evidence type="ECO:0000256" key="1">
    <source>
        <dbReference type="ARBA" id="ARBA00004651"/>
    </source>
</evidence>
<dbReference type="GO" id="GO:0015297">
    <property type="term" value="F:antiporter activity"/>
    <property type="evidence" value="ECO:0007669"/>
    <property type="project" value="InterPro"/>
</dbReference>
<dbReference type="GO" id="GO:0005886">
    <property type="term" value="C:plasma membrane"/>
    <property type="evidence" value="ECO:0007669"/>
    <property type="project" value="UniProtKB-SubCell"/>
</dbReference>
<feature type="transmembrane region" description="Helical" evidence="8">
    <location>
        <begin position="189"/>
        <end position="207"/>
    </location>
</feature>